<dbReference type="EMBL" id="CP126446">
    <property type="protein sequence ID" value="WIF99272.1"/>
    <property type="molecule type" value="Genomic_DNA"/>
</dbReference>
<keyword evidence="2" id="KW-1185">Reference proteome</keyword>
<evidence type="ECO:0000313" key="1">
    <source>
        <dbReference type="EMBL" id="WIF99272.1"/>
    </source>
</evidence>
<organism evidence="1 2">
    <name type="scientific">Pontibacillus chungwhensis</name>
    <dbReference type="NCBI Taxonomy" id="265426"/>
    <lineage>
        <taxon>Bacteria</taxon>
        <taxon>Bacillati</taxon>
        <taxon>Bacillota</taxon>
        <taxon>Bacilli</taxon>
        <taxon>Bacillales</taxon>
        <taxon>Bacillaceae</taxon>
        <taxon>Pontibacillus</taxon>
    </lineage>
</organism>
<protein>
    <submittedName>
        <fullName evidence="1">Uncharacterized protein</fullName>
    </submittedName>
</protein>
<sequence>MTWFYPYSPFSLHKSFTYKPDQKVVQGYVKDIEEFKTFKKKVDGTTDQLRYVLETYEQDWLMSESSMKMDEQQLNLILFEVKETRQLLLDLVAQQDYTKEEKEYLIHTIQTLLTIEDSITNIKAQPMLSKGKLETQFDNLHQKFISSFFVFRSFYEVAHED</sequence>
<gene>
    <name evidence="1" type="ORF">QNI29_06325</name>
</gene>
<reference evidence="1 2" key="1">
    <citation type="submission" date="2023-05" db="EMBL/GenBank/DDBJ databases">
        <title>Comparative genomics reveals the evidence of polycyclic aromatic hydrocarbons degradation in moderately halophilic genus Pontibacillus.</title>
        <authorList>
            <person name="Yang H."/>
            <person name="Qian Z."/>
        </authorList>
    </citation>
    <scope>NUCLEOTIDE SEQUENCE [LARGE SCALE GENOMIC DNA]</scope>
    <source>
        <strain evidence="2">HN14</strain>
    </source>
</reference>
<dbReference type="Proteomes" id="UP001236652">
    <property type="component" value="Chromosome"/>
</dbReference>
<dbReference type="RefSeq" id="WP_231418112.1">
    <property type="nucleotide sequence ID" value="NZ_CP126446.1"/>
</dbReference>
<accession>A0ABY8V000</accession>
<evidence type="ECO:0000313" key="2">
    <source>
        <dbReference type="Proteomes" id="UP001236652"/>
    </source>
</evidence>
<proteinExistence type="predicted"/>
<name>A0ABY8V000_9BACI</name>